<accession>A0ACB6QK39</accession>
<feature type="non-terminal residue" evidence="1">
    <location>
        <position position="212"/>
    </location>
</feature>
<gene>
    <name evidence="1" type="ORF">BDR25DRAFT_159915</name>
</gene>
<evidence type="ECO:0000313" key="1">
    <source>
        <dbReference type="EMBL" id="KAF2467384.1"/>
    </source>
</evidence>
<proteinExistence type="predicted"/>
<sequence length="212" mass="24640">VNHHAIRPNAPWGFVVFRTVYGVDSDTPWVCMLDRLRSTIADTLSLSNRSDLLPRHEMTVIENEETLADANAHIVRNAFRAWVADDLTPRLRNPEKYGGSAQVRYKLLSNDVHDAKHPVSCLPSRWNFCLFVDEACLRSLDASIMRGFPVIKILTTDWQEDRVAAVAEGWEDGETNENWEEVGWMYMGVMEYIDMYNRLDNAFEWLDWYERP</sequence>
<name>A0ACB6QK39_9PLEO</name>
<feature type="non-terminal residue" evidence="1">
    <location>
        <position position="1"/>
    </location>
</feature>
<evidence type="ECO:0000313" key="2">
    <source>
        <dbReference type="Proteomes" id="UP000799755"/>
    </source>
</evidence>
<dbReference type="Proteomes" id="UP000799755">
    <property type="component" value="Unassembled WGS sequence"/>
</dbReference>
<comment type="caution">
    <text evidence="1">The sequence shown here is derived from an EMBL/GenBank/DDBJ whole genome shotgun (WGS) entry which is preliminary data.</text>
</comment>
<protein>
    <submittedName>
        <fullName evidence="1">Uncharacterized protein</fullName>
    </submittedName>
</protein>
<keyword evidence="2" id="KW-1185">Reference proteome</keyword>
<reference evidence="1" key="1">
    <citation type="journal article" date="2020" name="Stud. Mycol.">
        <title>101 Dothideomycetes genomes: a test case for predicting lifestyles and emergence of pathogens.</title>
        <authorList>
            <person name="Haridas S."/>
            <person name="Albert R."/>
            <person name="Binder M."/>
            <person name="Bloem J."/>
            <person name="Labutti K."/>
            <person name="Salamov A."/>
            <person name="Andreopoulos B."/>
            <person name="Baker S."/>
            <person name="Barry K."/>
            <person name="Bills G."/>
            <person name="Bluhm B."/>
            <person name="Cannon C."/>
            <person name="Castanera R."/>
            <person name="Culley D."/>
            <person name="Daum C."/>
            <person name="Ezra D."/>
            <person name="Gonzalez J."/>
            <person name="Henrissat B."/>
            <person name="Kuo A."/>
            <person name="Liang C."/>
            <person name="Lipzen A."/>
            <person name="Lutzoni F."/>
            <person name="Magnuson J."/>
            <person name="Mondo S."/>
            <person name="Nolan M."/>
            <person name="Ohm R."/>
            <person name="Pangilinan J."/>
            <person name="Park H.-J."/>
            <person name="Ramirez L."/>
            <person name="Alfaro M."/>
            <person name="Sun H."/>
            <person name="Tritt A."/>
            <person name="Yoshinaga Y."/>
            <person name="Zwiers L.-H."/>
            <person name="Turgeon B."/>
            <person name="Goodwin S."/>
            <person name="Spatafora J."/>
            <person name="Crous P."/>
            <person name="Grigoriev I."/>
        </authorList>
    </citation>
    <scope>NUCLEOTIDE SEQUENCE</scope>
    <source>
        <strain evidence="1">ATCC 200398</strain>
    </source>
</reference>
<organism evidence="1 2">
    <name type="scientific">Lindgomyces ingoldianus</name>
    <dbReference type="NCBI Taxonomy" id="673940"/>
    <lineage>
        <taxon>Eukaryota</taxon>
        <taxon>Fungi</taxon>
        <taxon>Dikarya</taxon>
        <taxon>Ascomycota</taxon>
        <taxon>Pezizomycotina</taxon>
        <taxon>Dothideomycetes</taxon>
        <taxon>Pleosporomycetidae</taxon>
        <taxon>Pleosporales</taxon>
        <taxon>Lindgomycetaceae</taxon>
        <taxon>Lindgomyces</taxon>
    </lineage>
</organism>
<dbReference type="EMBL" id="MU003520">
    <property type="protein sequence ID" value="KAF2467384.1"/>
    <property type="molecule type" value="Genomic_DNA"/>
</dbReference>